<gene>
    <name evidence="1" type="ORF">C8P63_11811</name>
</gene>
<dbReference type="Proteomes" id="UP000244240">
    <property type="component" value="Unassembled WGS sequence"/>
</dbReference>
<evidence type="ECO:0000313" key="2">
    <source>
        <dbReference type="Proteomes" id="UP000244240"/>
    </source>
</evidence>
<keyword evidence="2" id="KW-1185">Reference proteome</keyword>
<dbReference type="AlphaFoldDB" id="A0A2T6BQ95"/>
<protein>
    <submittedName>
        <fullName evidence="1">Uncharacterized protein</fullName>
    </submittedName>
</protein>
<name>A0A2T6BQ95_9BACL</name>
<proteinExistence type="predicted"/>
<dbReference type="EMBL" id="QBKR01000018">
    <property type="protein sequence ID" value="PTX58137.1"/>
    <property type="molecule type" value="Genomic_DNA"/>
</dbReference>
<sequence>MMKSWTVCTMHGTRMPIGGFSGETPFSRTLALGTAEAGICVPKNAHPDDLRNGEPPFP</sequence>
<accession>A0A2T6BQ95</accession>
<comment type="caution">
    <text evidence="1">The sequence shown here is derived from an EMBL/GenBank/DDBJ whole genome shotgun (WGS) entry which is preliminary data.</text>
</comment>
<organism evidence="1 2">
    <name type="scientific">Melghirimyces profundicolus</name>
    <dbReference type="NCBI Taxonomy" id="1242148"/>
    <lineage>
        <taxon>Bacteria</taxon>
        <taxon>Bacillati</taxon>
        <taxon>Bacillota</taxon>
        <taxon>Bacilli</taxon>
        <taxon>Bacillales</taxon>
        <taxon>Thermoactinomycetaceae</taxon>
        <taxon>Melghirimyces</taxon>
    </lineage>
</organism>
<evidence type="ECO:0000313" key="1">
    <source>
        <dbReference type="EMBL" id="PTX58137.1"/>
    </source>
</evidence>
<reference evidence="1 2" key="1">
    <citation type="submission" date="2018-04" db="EMBL/GenBank/DDBJ databases">
        <title>Genomic Encyclopedia of Archaeal and Bacterial Type Strains, Phase II (KMG-II): from individual species to whole genera.</title>
        <authorList>
            <person name="Goeker M."/>
        </authorList>
    </citation>
    <scope>NUCLEOTIDE SEQUENCE [LARGE SCALE GENOMIC DNA]</scope>
    <source>
        <strain evidence="1 2">DSM 45787</strain>
    </source>
</reference>